<protein>
    <recommendedName>
        <fullName evidence="1">DUF4132 domain-containing protein</fullName>
    </recommendedName>
</protein>
<gene>
    <name evidence="2" type="ORF">DKK79_05160</name>
</gene>
<accession>A0A2V4DZ07</accession>
<dbReference type="Proteomes" id="UP000247483">
    <property type="component" value="Unassembled WGS sequence"/>
</dbReference>
<dbReference type="InterPro" id="IPR016024">
    <property type="entry name" value="ARM-type_fold"/>
</dbReference>
<dbReference type="InterPro" id="IPR025406">
    <property type="entry name" value="DUF4132"/>
</dbReference>
<sequence length="1277" mass="148182">MGEQRNMKTTEQLSISSNGSKQLINTIFKPLSQLDKTLPTRIIEYILHGYELDVLVDFDKLCQISNNAVKLYELLERPAEFHCSRYNYSSINYGIHWLLKARNNFYKSWTDTYTPEQIIRYARVLATLFDHLHFIKHVSEQIPSWLIYLLYDGLITTLPSYSENKDKIEERENWSIQQLHQFLEIEQAGLGEKLLFVIFDRQNIAVDGCQFFQYFTRLNGLLSYIQERIELFKQLPSLGLALLGQIEQLKYIQRYPELQLQLADFITIQALNTSKQVSRLATKILLNLPLELVQPQLQYFLTSGSAKERANATILLSRIISEPTILQQALANENNKKVITAIESALSRLESANSVKQQTNLVIPDFQPFTDTELPINARDILLQNIEEYIIKYEKLMQNELEENKKNRTNQDYYQKNYKSLKKIKSHFLDDIVAYLNGKIEYSTLRTHFDRDTNFKFLLTKNRLQSLPEFTLFHLFRIYRLKYRFQYNLDGKSNSYSLDASYFLERIYKKYDFMKKLDLRQIVDVIVKIESNENVKYTVAELFLHNDTYHDLYIDEPHKLWAFFAENEFLLDEAFGFTPLSNDWYNSHNRDKRNNADWYSVDVTSAIKTLQFFPIIPAKYVTYLCELALEGSKSICYVAQDALKLIPNIHNQIEPSLSSAKQNVRIAAANWLADLGQTSSIEALHVALKKEKREAVQAAILIALQKIGEDISQYLTSKKLLADAQKGLKGKKPAELDWFNFDLMPSLAWQNGDEVNSQIIEWWVWLAVKLKDPSNSLLTIYSRLLSQSSQQKLGEFILQSFIKQDTRTATIEEAEVKANLLAPQRFQEYKGYYKRYPEYYANYANITYEQVFEEIKNETLSTYYGSAIKVKGILALSSNVDGRVAVALLASYMKDHYRRRAQIEALLEALGNSDDPLIIQLLLSLARRYRTTSIQEKARLLVENIAQRNSWTTDQLADRTISTAGLDDDGQLILDYGERTFIASLDDKFKWQLKNADGVKIKALPEARKTEDADLVKEAKNQFKNSKKELSQLLDMQVSRFYEAMCTQRQWSIEDWQKYLQSHPIVGRLIQRLVWLELDNDGQIVNSFRPTEDGSLINNQDNEIVLGSNHFITLAHCALMSNTDIAQWQSHIKDYKINQLVEQFTHKLPDISKMKNGVIDDHLGWMTDSFTIRGILTKLGYKRDVIEDAGWFEGYHKYFASIGIYINIEFSGSFVPEENIPAVLYTVYFTENSRYTDKAIALDKLPQVLLAEGYADYIAVANASSGFEPNWKEKLEW</sequence>
<dbReference type="InterPro" id="IPR011989">
    <property type="entry name" value="ARM-like"/>
</dbReference>
<evidence type="ECO:0000313" key="2">
    <source>
        <dbReference type="EMBL" id="PXZ06055.1"/>
    </source>
</evidence>
<name>A0A2V4DZ07_9GAMM</name>
<organism evidence="2 3">
    <name type="scientific">Gilliamella apicola</name>
    <dbReference type="NCBI Taxonomy" id="1196095"/>
    <lineage>
        <taxon>Bacteria</taxon>
        <taxon>Pseudomonadati</taxon>
        <taxon>Pseudomonadota</taxon>
        <taxon>Gammaproteobacteria</taxon>
        <taxon>Orbales</taxon>
        <taxon>Orbaceae</taxon>
        <taxon>Gilliamella</taxon>
    </lineage>
</organism>
<feature type="domain" description="DUF4132" evidence="1">
    <location>
        <begin position="1000"/>
        <end position="1148"/>
    </location>
</feature>
<dbReference type="EMBL" id="QGLP01000004">
    <property type="protein sequence ID" value="PXZ06055.1"/>
    <property type="molecule type" value="Genomic_DNA"/>
</dbReference>
<evidence type="ECO:0000259" key="1">
    <source>
        <dbReference type="Pfam" id="PF13569"/>
    </source>
</evidence>
<evidence type="ECO:0000313" key="3">
    <source>
        <dbReference type="Proteomes" id="UP000247483"/>
    </source>
</evidence>
<dbReference type="SUPFAM" id="SSF48371">
    <property type="entry name" value="ARM repeat"/>
    <property type="match status" value="1"/>
</dbReference>
<dbReference type="Gene3D" id="1.25.10.10">
    <property type="entry name" value="Leucine-rich Repeat Variant"/>
    <property type="match status" value="1"/>
</dbReference>
<proteinExistence type="predicted"/>
<comment type="caution">
    <text evidence="2">The sequence shown here is derived from an EMBL/GenBank/DDBJ whole genome shotgun (WGS) entry which is preliminary data.</text>
</comment>
<reference evidence="2 3" key="1">
    <citation type="submission" date="2018-05" db="EMBL/GenBank/DDBJ databases">
        <title>Reference genomes for bee gut microbiota database.</title>
        <authorList>
            <person name="Ellegaard K.M."/>
        </authorList>
    </citation>
    <scope>NUCLEOTIDE SEQUENCE [LARGE SCALE GENOMIC DNA]</scope>
    <source>
        <strain evidence="2 3">ESL0177</strain>
    </source>
</reference>
<dbReference type="AlphaFoldDB" id="A0A2V4DZ07"/>
<dbReference type="Pfam" id="PF13569">
    <property type="entry name" value="DUF4132"/>
    <property type="match status" value="1"/>
</dbReference>